<proteinExistence type="predicted"/>
<accession>A0A3L8CI02</accession>
<protein>
    <submittedName>
        <fullName evidence="1">Uncharacterized protein</fullName>
    </submittedName>
</protein>
<evidence type="ECO:0000313" key="1">
    <source>
        <dbReference type="EMBL" id="RLU07553.1"/>
    </source>
</evidence>
<dbReference type="EMBL" id="PEGB01000001">
    <property type="protein sequence ID" value="RLU12671.1"/>
    <property type="molecule type" value="Genomic_DNA"/>
</dbReference>
<organism evidence="1 4">
    <name type="scientific">Pseudomonas prosekii</name>
    <dbReference type="NCBI Taxonomy" id="1148509"/>
    <lineage>
        <taxon>Bacteria</taxon>
        <taxon>Pseudomonadati</taxon>
        <taxon>Pseudomonadota</taxon>
        <taxon>Gammaproteobacteria</taxon>
        <taxon>Pseudomonadales</taxon>
        <taxon>Pseudomonadaceae</taxon>
        <taxon>Pseudomonas</taxon>
    </lineage>
</organism>
<comment type="caution">
    <text evidence="1">The sequence shown here is derived from an EMBL/GenBank/DDBJ whole genome shotgun (WGS) entry which is preliminary data.</text>
</comment>
<dbReference type="EMBL" id="PEGA01000018">
    <property type="protein sequence ID" value="RLU07553.1"/>
    <property type="molecule type" value="Genomic_DNA"/>
</dbReference>
<dbReference type="Proteomes" id="UP000282672">
    <property type="component" value="Unassembled WGS sequence"/>
</dbReference>
<evidence type="ECO:0000313" key="2">
    <source>
        <dbReference type="EMBL" id="RLU12671.1"/>
    </source>
</evidence>
<sequence length="74" mass="8181">MYWPHREQAHSHRGSPVNAGFVHDTDQLWELGLPAIAVDLPAKMLNALAPSRASSLPQEICGRHGDFVGNKKRP</sequence>
<dbReference type="Proteomes" id="UP000282140">
    <property type="component" value="Unassembled WGS sequence"/>
</dbReference>
<evidence type="ECO:0000313" key="3">
    <source>
        <dbReference type="Proteomes" id="UP000282140"/>
    </source>
</evidence>
<gene>
    <name evidence="1" type="ORF">CS076_17665</name>
    <name evidence="2" type="ORF">CS078_02905</name>
</gene>
<dbReference type="AlphaFoldDB" id="A0A3L8CI02"/>
<evidence type="ECO:0000313" key="4">
    <source>
        <dbReference type="Proteomes" id="UP000282672"/>
    </source>
</evidence>
<keyword evidence="3" id="KW-1185">Reference proteome</keyword>
<name>A0A3L8CI02_9PSED</name>
<reference evidence="3 4" key="1">
    <citation type="journal article" date="2018" name="Front. Microbiol.">
        <title>Discovery of Phloeophagus Beetles as a Source of Pseudomonas Strains That Produce Potentially New Bioactive Substances and Description of Pseudomonas bohemica sp. nov.</title>
        <authorList>
            <person name="Saati-Santamaria Z."/>
            <person name="Lopez-Mondejar R."/>
            <person name="Jimenez-Gomez A."/>
            <person name="Diez-Mendez A."/>
            <person name="Vetrovsky T."/>
            <person name="Igual J.M."/>
            <person name="Velazquez E."/>
            <person name="Kolarik M."/>
            <person name="Rivas R."/>
            <person name="Garcia-Fraile P."/>
        </authorList>
    </citation>
    <scope>NUCLEOTIDE SEQUENCE [LARGE SCALE GENOMIC DNA]</scope>
    <source>
        <strain evidence="1 4">A2-NA12</strain>
        <strain evidence="2 3">A2-NA13</strain>
    </source>
</reference>